<comment type="caution">
    <text evidence="1">The sequence shown here is derived from an EMBL/GenBank/DDBJ whole genome shotgun (WGS) entry which is preliminary data.</text>
</comment>
<dbReference type="AlphaFoldDB" id="A0A9X8JEL0"/>
<evidence type="ECO:0000313" key="1">
    <source>
        <dbReference type="EMBL" id="RYC37915.1"/>
    </source>
</evidence>
<dbReference type="EMBL" id="NWTM01000007">
    <property type="protein sequence ID" value="RYC37915.1"/>
    <property type="molecule type" value="Genomic_DNA"/>
</dbReference>
<accession>A0A9X8JEL0</accession>
<proteinExistence type="predicted"/>
<organism evidence="1 2">
    <name type="scientific">Pectobacterium zantedeschiae</name>
    <dbReference type="NCBI Taxonomy" id="2034769"/>
    <lineage>
        <taxon>Bacteria</taxon>
        <taxon>Pseudomonadati</taxon>
        <taxon>Pseudomonadota</taxon>
        <taxon>Gammaproteobacteria</taxon>
        <taxon>Enterobacterales</taxon>
        <taxon>Pectobacteriaceae</taxon>
        <taxon>Pectobacterium</taxon>
    </lineage>
</organism>
<dbReference type="Proteomes" id="UP001138460">
    <property type="component" value="Unassembled WGS sequence"/>
</dbReference>
<sequence length="132" mass="15439">MVLRVTHTALVEAVFQESVSAEEIREWLAHIEHLLESKKPFFFIASTLAHTEFSPDYRSIQAFWYRQHKPAFQRYCRGLVRIARNASEQARLDAPALHRTWGVPYFVTLDKSEGYNWIAGRLMDRVNDDTNV</sequence>
<name>A0A9X8JEL0_9GAMM</name>
<dbReference type="RefSeq" id="WP_129712015.1">
    <property type="nucleotide sequence ID" value="NZ_JBEHFA010000010.1"/>
</dbReference>
<keyword evidence="2" id="KW-1185">Reference proteome</keyword>
<evidence type="ECO:0000313" key="2">
    <source>
        <dbReference type="Proteomes" id="UP001138460"/>
    </source>
</evidence>
<dbReference type="OrthoDB" id="6921557at2"/>
<protein>
    <submittedName>
        <fullName evidence="1">Uncharacterized protein</fullName>
    </submittedName>
</protein>
<gene>
    <name evidence="1" type="ORF">CLR69_22190</name>
</gene>
<reference evidence="1 2" key="1">
    <citation type="journal article" date="2018" name="Syst. Appl. Microbiol.">
        <title>Pectobacterium zantedeschiae sp. nov. a new species of a soft rot pathogen isolated from Calla lily (Zantedeschia spp.).</title>
        <authorList>
            <person name="Waleron M."/>
            <person name="Misztak A."/>
            <person name="Waleron M."/>
            <person name="Franczuk M."/>
            <person name="Jonca J."/>
            <person name="Wielgomas B."/>
            <person name="Mikicinski A."/>
            <person name="Popovic T."/>
            <person name="Waleron K."/>
        </authorList>
    </citation>
    <scope>NUCLEOTIDE SEQUENCE [LARGE SCALE GENOMIC DNA]</scope>
    <source>
        <strain evidence="1 2">9M</strain>
    </source>
</reference>